<dbReference type="CDD" id="cd02440">
    <property type="entry name" value="AdoMet_MTases"/>
    <property type="match status" value="1"/>
</dbReference>
<feature type="active site" description="Nucleophile" evidence="7 8">
    <location>
        <position position="269"/>
    </location>
</feature>
<evidence type="ECO:0000313" key="11">
    <source>
        <dbReference type="Proteomes" id="UP000017548"/>
    </source>
</evidence>
<dbReference type="InterPro" id="IPR049560">
    <property type="entry name" value="MeTrfase_RsmB-F_NOP2_cat"/>
</dbReference>
<dbReference type="InterPro" id="IPR023267">
    <property type="entry name" value="RCMT"/>
</dbReference>
<proteinExistence type="inferred from homology"/>
<sequence>MAKAKGENPSPIRDYDILAAVDTQPNPVMVQLNQNFINTIAQELPAHLSMDDFIAACSRPLRRSIRVNTLKISSEDFKQLMQPKGWTFEPIPWCEDGFWISYDEEEQLGNALEHIQGLFYIQEASSMLPPTALFTPNADWQCVLDLASAPGSKTTQMAALMNNQGLLVANEYSASRVKVLHANVLRMGASHCALTHFDGRVFGEYLYESFDAVLIDAPCGGEGTVRKDADALKSWSLDEVLEISETQKALIESAFLALKPGGSLVYSTCTLNRHENQGVCEYLQQTYGDAVQFESLSQLFDGAEKATTPEGFLHVWPQIYDSEGFFVAKLTKTRSVSRLQPEPKLQKNFPFTEANAKQAKAIQAYFADDLGIELPDDLIMVRDDEFWLFPHEFRDFIGKMRFQRIGVKLADHSKHGFKVRHEAIIALAGKALKAGAKNGAKAVEVSDEQAKEYLMGRDIPLDTASKAQGEVIVCYGGAPLGIAKHLGNKLKNNLPRDLVKDKVLLLPPQT</sequence>
<keyword evidence="5 7" id="KW-0949">S-adenosyl-L-methionine</keyword>
<dbReference type="GO" id="GO:0032259">
    <property type="term" value="P:methylation"/>
    <property type="evidence" value="ECO:0007669"/>
    <property type="project" value="UniProtKB-KW"/>
</dbReference>
<comment type="similarity">
    <text evidence="7 8">Belongs to the class I-like SAM-binding methyltransferase superfamily. RsmB/NOP family.</text>
</comment>
<dbReference type="PROSITE" id="PS51686">
    <property type="entry name" value="SAM_MT_RSMB_NOP"/>
    <property type="match status" value="1"/>
</dbReference>
<organism evidence="10 11">
    <name type="scientific">Shewanella decolorationis S12</name>
    <dbReference type="NCBI Taxonomy" id="1353536"/>
    <lineage>
        <taxon>Bacteria</taxon>
        <taxon>Pseudomonadati</taxon>
        <taxon>Pseudomonadota</taxon>
        <taxon>Gammaproteobacteria</taxon>
        <taxon>Alteromonadales</taxon>
        <taxon>Shewanellaceae</taxon>
        <taxon>Shewanella</taxon>
    </lineage>
</organism>
<keyword evidence="1 7" id="KW-0963">Cytoplasm</keyword>
<dbReference type="HAMAP" id="MF_01579">
    <property type="entry name" value="16SrRNA_methyltr_F"/>
    <property type="match status" value="1"/>
</dbReference>
<evidence type="ECO:0000256" key="7">
    <source>
        <dbReference type="HAMAP-Rule" id="MF_01579"/>
    </source>
</evidence>
<dbReference type="InterPro" id="IPR048457">
    <property type="entry name" value="YebU_pre-PUA_dom"/>
</dbReference>
<comment type="caution">
    <text evidence="10">The sequence shown here is derived from an EMBL/GenBank/DDBJ whole genome shotgun (WGS) entry which is preliminary data.</text>
</comment>
<evidence type="ECO:0000313" key="10">
    <source>
        <dbReference type="EMBL" id="ESE41135.1"/>
    </source>
</evidence>
<dbReference type="PANTHER" id="PTHR22807">
    <property type="entry name" value="NOP2 YEAST -RELATED NOL1/NOP2/FMU SUN DOMAIN-CONTAINING"/>
    <property type="match status" value="1"/>
</dbReference>
<evidence type="ECO:0000256" key="6">
    <source>
        <dbReference type="ARBA" id="ARBA00022884"/>
    </source>
</evidence>
<feature type="domain" description="SAM-dependent MTase RsmB/NOP-type" evidence="9">
    <location>
        <begin position="53"/>
        <end position="333"/>
    </location>
</feature>
<dbReference type="EC" id="2.1.1.178" evidence="7"/>
<keyword evidence="11" id="KW-1185">Reference proteome</keyword>
<dbReference type="EMBL" id="AXZL01000067">
    <property type="protein sequence ID" value="ESE41135.1"/>
    <property type="molecule type" value="Genomic_DNA"/>
</dbReference>
<protein>
    <recommendedName>
        <fullName evidence="7">Ribosomal RNA small subunit methyltransferase F</fullName>
        <ecNumber evidence="7">2.1.1.178</ecNumber>
    </recommendedName>
    <alternativeName>
        <fullName evidence="7">16S rRNA m5C1407 methyltransferase</fullName>
    </alternativeName>
    <alternativeName>
        <fullName evidence="7">rRNA (cytosine-C(5)-)-methyltransferase RsmF</fullName>
    </alternativeName>
</protein>
<dbReference type="Proteomes" id="UP000017548">
    <property type="component" value="Unassembled WGS sequence"/>
</dbReference>
<dbReference type="InterPro" id="IPR023545">
    <property type="entry name" value="rRNA_ssu_MeTfrase_F"/>
</dbReference>
<dbReference type="InterPro" id="IPR027391">
    <property type="entry name" value="Nol1_Nop2_Fmu_2"/>
</dbReference>
<dbReference type="PANTHER" id="PTHR22807:SF30">
    <property type="entry name" value="28S RRNA (CYTOSINE(4447)-C(5))-METHYLTRANSFERASE-RELATED"/>
    <property type="match status" value="1"/>
</dbReference>
<comment type="subcellular location">
    <subcellularLocation>
        <location evidence="7">Cytoplasm</location>
    </subcellularLocation>
</comment>
<feature type="binding site" evidence="7 8">
    <location>
        <position position="216"/>
    </location>
    <ligand>
        <name>S-adenosyl-L-methionine</name>
        <dbReference type="ChEBI" id="CHEBI:59789"/>
    </ligand>
</feature>
<name>A0ABN0PM16_9GAMM</name>
<keyword evidence="4 7" id="KW-0808">Transferase</keyword>
<keyword evidence="2 7" id="KW-0698">rRNA processing</keyword>
<evidence type="ECO:0000256" key="4">
    <source>
        <dbReference type="ARBA" id="ARBA00022679"/>
    </source>
</evidence>
<evidence type="ECO:0000259" key="9">
    <source>
        <dbReference type="PROSITE" id="PS51686"/>
    </source>
</evidence>
<dbReference type="SUPFAM" id="SSF53335">
    <property type="entry name" value="S-adenosyl-L-methionine-dependent methyltransferases"/>
    <property type="match status" value="1"/>
</dbReference>
<dbReference type="NCBIfam" id="TIGR00446">
    <property type="entry name" value="nop2p"/>
    <property type="match status" value="1"/>
</dbReference>
<dbReference type="PRINTS" id="PR02008">
    <property type="entry name" value="RCMTFAMILY"/>
</dbReference>
<keyword evidence="3 7" id="KW-0489">Methyltransferase</keyword>
<comment type="catalytic activity">
    <reaction evidence="7">
        <text>cytidine(1407) in 16S rRNA + S-adenosyl-L-methionine = 5-methylcytidine(1407) in 16S rRNA + S-adenosyl-L-homocysteine + H(+)</text>
        <dbReference type="Rhea" id="RHEA:42756"/>
        <dbReference type="Rhea" id="RHEA-COMP:10223"/>
        <dbReference type="Rhea" id="RHEA-COMP:10224"/>
        <dbReference type="ChEBI" id="CHEBI:15378"/>
        <dbReference type="ChEBI" id="CHEBI:57856"/>
        <dbReference type="ChEBI" id="CHEBI:59789"/>
        <dbReference type="ChEBI" id="CHEBI:74483"/>
        <dbReference type="ChEBI" id="CHEBI:82748"/>
        <dbReference type="EC" id="2.1.1.178"/>
    </reaction>
</comment>
<dbReference type="GO" id="GO:0008168">
    <property type="term" value="F:methyltransferase activity"/>
    <property type="evidence" value="ECO:0007669"/>
    <property type="project" value="UniProtKB-KW"/>
</dbReference>
<feature type="binding site" evidence="7 8">
    <location>
        <position position="198"/>
    </location>
    <ligand>
        <name>S-adenosyl-L-methionine</name>
        <dbReference type="ChEBI" id="CHEBI:59789"/>
    </ligand>
</feature>
<dbReference type="Pfam" id="PF17125">
    <property type="entry name" value="Methyltr_RsmF_N"/>
    <property type="match status" value="1"/>
</dbReference>
<feature type="binding site" evidence="7 8">
    <location>
        <begin position="147"/>
        <end position="153"/>
    </location>
    <ligand>
        <name>S-adenosyl-L-methionine</name>
        <dbReference type="ChEBI" id="CHEBI:59789"/>
    </ligand>
</feature>
<dbReference type="Gene3D" id="3.10.450.720">
    <property type="match status" value="1"/>
</dbReference>
<comment type="function">
    <text evidence="7">Specifically methylates the cytosine at position 1407 (m5C1407) of 16S rRNA.</text>
</comment>
<dbReference type="Gene3D" id="3.40.50.150">
    <property type="entry name" value="Vaccinia Virus protein VP39"/>
    <property type="match status" value="1"/>
</dbReference>
<evidence type="ECO:0000256" key="8">
    <source>
        <dbReference type="PROSITE-ProRule" id="PRU01023"/>
    </source>
</evidence>
<dbReference type="InterPro" id="IPR031341">
    <property type="entry name" value="Methyltr_RsmF_N"/>
</dbReference>
<dbReference type="InterPro" id="IPR011023">
    <property type="entry name" value="Nop2p"/>
</dbReference>
<evidence type="ECO:0000256" key="3">
    <source>
        <dbReference type="ARBA" id="ARBA00022603"/>
    </source>
</evidence>
<evidence type="ECO:0000256" key="5">
    <source>
        <dbReference type="ARBA" id="ARBA00022691"/>
    </source>
</evidence>
<gene>
    <name evidence="10" type="primary">yebU</name>
    <name evidence="7" type="synonym">rsmF</name>
    <name evidence="10" type="ORF">SHD_2340</name>
</gene>
<accession>A0ABN0PM16</accession>
<dbReference type="InterPro" id="IPR001678">
    <property type="entry name" value="MeTrfase_RsmB-F_NOP2_dom"/>
</dbReference>
<feature type="binding site" evidence="7 8">
    <location>
        <position position="171"/>
    </location>
    <ligand>
        <name>S-adenosyl-L-methionine</name>
        <dbReference type="ChEBI" id="CHEBI:59789"/>
    </ligand>
</feature>
<dbReference type="NCBIfam" id="NF008898">
    <property type="entry name" value="PRK11933.1"/>
    <property type="match status" value="1"/>
</dbReference>
<reference evidence="10 11" key="1">
    <citation type="journal article" date="2013" name="Genome Announc.">
        <title>Draft Genome Sequence of Shewanella decolorationis S12, a Dye-Degrading Bacterium Isolated from a Wastewater Treatment Plant.</title>
        <authorList>
            <person name="Xu M."/>
            <person name="Fang Y."/>
            <person name="Liu J."/>
            <person name="Chen X."/>
            <person name="Sun G."/>
            <person name="Guo J."/>
            <person name="Hua Z."/>
            <person name="Tu Q."/>
            <person name="Wu L."/>
            <person name="Zhou J."/>
            <person name="Liu X."/>
        </authorList>
    </citation>
    <scope>NUCLEOTIDE SEQUENCE [LARGE SCALE GENOMIC DNA]</scope>
    <source>
        <strain evidence="10 11">S12</strain>
    </source>
</reference>
<dbReference type="Pfam" id="PF13636">
    <property type="entry name" value="Methyltranf_PUA"/>
    <property type="match status" value="1"/>
</dbReference>
<evidence type="ECO:0000256" key="1">
    <source>
        <dbReference type="ARBA" id="ARBA00022490"/>
    </source>
</evidence>
<dbReference type="InterPro" id="IPR029063">
    <property type="entry name" value="SAM-dependent_MTases_sf"/>
</dbReference>
<dbReference type="Pfam" id="PF01189">
    <property type="entry name" value="Methyltr_RsmB-F"/>
    <property type="match status" value="1"/>
</dbReference>
<keyword evidence="6 7" id="KW-0694">RNA-binding</keyword>
<evidence type="ECO:0000256" key="2">
    <source>
        <dbReference type="ARBA" id="ARBA00022552"/>
    </source>
</evidence>
<dbReference type="Pfam" id="PF21150">
    <property type="entry name" value="YebU_pre-PUA_dom"/>
    <property type="match status" value="1"/>
</dbReference>